<feature type="domain" description="Mycothiol-dependent maleylpyruvate isomerase metal-binding" evidence="2">
    <location>
        <begin position="15"/>
        <end position="153"/>
    </location>
</feature>
<dbReference type="EMBL" id="CP108188">
    <property type="protein sequence ID" value="WTR71457.1"/>
    <property type="molecule type" value="Genomic_DNA"/>
</dbReference>
<reference evidence="3 4" key="1">
    <citation type="submission" date="2022-10" db="EMBL/GenBank/DDBJ databases">
        <title>The complete genomes of actinobacterial strains from the NBC collection.</title>
        <authorList>
            <person name="Joergensen T.S."/>
            <person name="Alvarez Arevalo M."/>
            <person name="Sterndorff E.B."/>
            <person name="Faurdal D."/>
            <person name="Vuksanovic O."/>
            <person name="Mourched A.-S."/>
            <person name="Charusanti P."/>
            <person name="Shaw S."/>
            <person name="Blin K."/>
            <person name="Weber T."/>
        </authorList>
    </citation>
    <scope>NUCLEOTIDE SEQUENCE [LARGE SCALE GENOMIC DNA]</scope>
    <source>
        <strain evidence="3 4">NBC_00123</strain>
    </source>
</reference>
<name>A0ABZ1LAH6_9ACTN</name>
<dbReference type="Pfam" id="PF11716">
    <property type="entry name" value="MDMPI_N"/>
    <property type="match status" value="1"/>
</dbReference>
<dbReference type="Pfam" id="PF07398">
    <property type="entry name" value="MDMPI_C"/>
    <property type="match status" value="1"/>
</dbReference>
<protein>
    <submittedName>
        <fullName evidence="3">Maleylpyruvate isomerase family mycothiol-dependent enzyme</fullName>
    </submittedName>
</protein>
<dbReference type="InterPro" id="IPR010872">
    <property type="entry name" value="MDMPI_C-term_domain"/>
</dbReference>
<dbReference type="GO" id="GO:0016853">
    <property type="term" value="F:isomerase activity"/>
    <property type="evidence" value="ECO:0007669"/>
    <property type="project" value="UniProtKB-KW"/>
</dbReference>
<evidence type="ECO:0000313" key="4">
    <source>
        <dbReference type="Proteomes" id="UP001622594"/>
    </source>
</evidence>
<keyword evidence="3" id="KW-0413">Isomerase</keyword>
<evidence type="ECO:0000313" key="3">
    <source>
        <dbReference type="EMBL" id="WTR71457.1"/>
    </source>
</evidence>
<accession>A0ABZ1LAH6</accession>
<evidence type="ECO:0000259" key="1">
    <source>
        <dbReference type="Pfam" id="PF07398"/>
    </source>
</evidence>
<dbReference type="RefSeq" id="WP_327163059.1">
    <property type="nucleotide sequence ID" value="NZ_CP108062.1"/>
</dbReference>
<dbReference type="InterPro" id="IPR024344">
    <property type="entry name" value="MDMPI_metal-binding"/>
</dbReference>
<proteinExistence type="predicted"/>
<dbReference type="InterPro" id="IPR017517">
    <property type="entry name" value="Maleyloyr_isom"/>
</dbReference>
<feature type="domain" description="MDMPI C-terminal" evidence="1">
    <location>
        <begin position="169"/>
        <end position="263"/>
    </location>
</feature>
<evidence type="ECO:0000259" key="2">
    <source>
        <dbReference type="Pfam" id="PF11716"/>
    </source>
</evidence>
<gene>
    <name evidence="3" type="ORF">OG814_20320</name>
</gene>
<dbReference type="NCBIfam" id="TIGR03083">
    <property type="entry name" value="maleylpyruvate isomerase family mycothiol-dependent enzyme"/>
    <property type="match status" value="1"/>
</dbReference>
<dbReference type="SUPFAM" id="SSF109854">
    <property type="entry name" value="DinB/YfiT-like putative metalloenzymes"/>
    <property type="match status" value="1"/>
</dbReference>
<dbReference type="Gene3D" id="1.20.120.450">
    <property type="entry name" value="dinb family like domain"/>
    <property type="match status" value="1"/>
</dbReference>
<dbReference type="InterPro" id="IPR034660">
    <property type="entry name" value="DinB/YfiT-like"/>
</dbReference>
<sequence length="275" mass="30451">MTVHPSLQNYADAWTHSIEAIAELVQPLVEGEWNRPTPCPGWSVRDIVSHVIGMETEMLGDPRPIHSLPRDLYHVRSDFARYMEVQVDVRRHHTAPEMTSELEYILIRRARQLRNENRSPEHLIRAPLGAEQSLELAYRMRAFDVWVHEQDLRATLGVPGNLDSAGAHVTRDVLLEALPKVVAKDAGAPASSAVVLDVSGPVEFLRTVRVDAEGRGSIDGAPSLGPAVTLATDWETFVRLACGRVRPADVADRVKTEGDEALARAILDNFAVTPR</sequence>
<dbReference type="Proteomes" id="UP001622594">
    <property type="component" value="Chromosome"/>
</dbReference>
<organism evidence="3 4">
    <name type="scientific">Streptomyces zaomyceticus</name>
    <dbReference type="NCBI Taxonomy" id="68286"/>
    <lineage>
        <taxon>Bacteria</taxon>
        <taxon>Bacillati</taxon>
        <taxon>Actinomycetota</taxon>
        <taxon>Actinomycetes</taxon>
        <taxon>Kitasatosporales</taxon>
        <taxon>Streptomycetaceae</taxon>
        <taxon>Streptomyces</taxon>
    </lineage>
</organism>
<keyword evidence="4" id="KW-1185">Reference proteome</keyword>